<organism evidence="13 14">
    <name type="scientific">Aquirufa nivalisilvae</name>
    <dbReference type="NCBI Taxonomy" id="2516557"/>
    <lineage>
        <taxon>Bacteria</taxon>
        <taxon>Pseudomonadati</taxon>
        <taxon>Bacteroidota</taxon>
        <taxon>Cytophagia</taxon>
        <taxon>Cytophagales</taxon>
        <taxon>Flectobacillaceae</taxon>
        <taxon>Aquirufa</taxon>
    </lineage>
</organism>
<evidence type="ECO:0000256" key="10">
    <source>
        <dbReference type="PIRSR" id="PIRSR600101-2"/>
    </source>
</evidence>
<protein>
    <recommendedName>
        <fullName evidence="11">Glutathione hydrolase proenzyme</fullName>
        <ecNumber evidence="11">2.3.2.2</ecNumber>
        <ecNumber evidence="11">3.4.19.13</ecNumber>
    </recommendedName>
    <component>
        <recommendedName>
            <fullName evidence="11">Glutathione hydrolase large chain</fullName>
        </recommendedName>
    </component>
    <component>
        <recommendedName>
            <fullName evidence="11">Glutathione hydrolase small chain</fullName>
        </recommendedName>
    </component>
</protein>
<sequence>MQQTKLFVLIALFLGNSIFAQTSKPLVESTKGMVVSTHPAASEVGLAILKKGGNAIDAAVAVNFALAVCHPAAGNIGGGGFLVYRDKQAQTFALDFREKAPLKAFRDMYLDETGAIIPGKSQAGIFSVGVPGAVAGMEAMHQKFGKLPWKELVQPAVDLARKGVVLTEKEARGLNGQKADFLKFNVDKYYLIKANDEKWNKGDLLIQEDLAQSLERIAKRKSKGFYRGKTSRLLVKEMKRQGGIMTKKDLKSYQAAWRNTVNFEYKGKKIISMPPPSSGGIALNQLLKMVEPFPISTWGPQSDSTFQVMVEAERRVYADRAKWLGDPDFVKVPQTELMNPSYIQQRMKDFSFDKATLSSSISAGQFPGYESPETTHYSIVDEEGNAVSITTTLNNSYGSKVFVGGAGFLLNDEMDDFSAKAGSPNLYGLIGSKANEIQPGKRMLSSMTPTIVEENGKLKMVVGTPGGSTIITSVFQVILNTLEMGMNMQQAVEYPRFHHQWLPDQVLFERNRFSSEQLNRLNEKKYKMVPVNGLGLVEGILVLPNGKLQGGADSRGDDTVSAY</sequence>
<keyword evidence="14" id="KW-1185">Reference proteome</keyword>
<name>A0A2S2DUX7_9BACT</name>
<dbReference type="EC" id="2.3.2.2" evidence="11"/>
<feature type="binding site" evidence="10">
    <location>
        <position position="467"/>
    </location>
    <ligand>
        <name>L-glutamate</name>
        <dbReference type="ChEBI" id="CHEBI:29985"/>
    </ligand>
</feature>
<dbReference type="InterPro" id="IPR051792">
    <property type="entry name" value="GGT_bact"/>
</dbReference>
<comment type="subunit">
    <text evidence="11">This enzyme consists of two polypeptide chains, which are synthesized in precursor form from a single polypeptide.</text>
</comment>
<evidence type="ECO:0000256" key="12">
    <source>
        <dbReference type="SAM" id="SignalP"/>
    </source>
</evidence>
<keyword evidence="7 11" id="KW-0012">Acyltransferase</keyword>
<comment type="catalytic activity">
    <reaction evidence="8 11">
        <text>an N-terminal (5-L-glutamyl)-[peptide] + an alpha-amino acid = 5-L-glutamyl amino acid + an N-terminal L-alpha-aminoacyl-[peptide]</text>
        <dbReference type="Rhea" id="RHEA:23904"/>
        <dbReference type="Rhea" id="RHEA-COMP:9780"/>
        <dbReference type="Rhea" id="RHEA-COMP:9795"/>
        <dbReference type="ChEBI" id="CHEBI:77644"/>
        <dbReference type="ChEBI" id="CHEBI:78597"/>
        <dbReference type="ChEBI" id="CHEBI:78599"/>
        <dbReference type="ChEBI" id="CHEBI:78608"/>
        <dbReference type="EC" id="2.3.2.2"/>
    </reaction>
</comment>
<comment type="catalytic activity">
    <reaction evidence="1 11">
        <text>an S-substituted glutathione + H2O = an S-substituted L-cysteinylglycine + L-glutamate</text>
        <dbReference type="Rhea" id="RHEA:59468"/>
        <dbReference type="ChEBI" id="CHEBI:15377"/>
        <dbReference type="ChEBI" id="CHEBI:29985"/>
        <dbReference type="ChEBI" id="CHEBI:90779"/>
        <dbReference type="ChEBI" id="CHEBI:143103"/>
        <dbReference type="EC" id="3.4.19.13"/>
    </reaction>
</comment>
<proteinExistence type="inferred from homology"/>
<comment type="similarity">
    <text evidence="3 11">Belongs to the gamma-glutamyltransferase family.</text>
</comment>
<evidence type="ECO:0000256" key="8">
    <source>
        <dbReference type="ARBA" id="ARBA00047417"/>
    </source>
</evidence>
<evidence type="ECO:0000256" key="7">
    <source>
        <dbReference type="ARBA" id="ARBA00023315"/>
    </source>
</evidence>
<gene>
    <name evidence="13" type="ORF">HME7025_01257</name>
</gene>
<evidence type="ECO:0000313" key="14">
    <source>
        <dbReference type="Proteomes" id="UP000245468"/>
    </source>
</evidence>
<dbReference type="UniPathway" id="UPA00204"/>
<feature type="chain" id="PRO_5015745146" description="Glutathione hydrolase proenzyme" evidence="12">
    <location>
        <begin position="21"/>
        <end position="563"/>
    </location>
</feature>
<keyword evidence="6 11" id="KW-0865">Zymogen</keyword>
<feature type="binding site" evidence="10">
    <location>
        <position position="416"/>
    </location>
    <ligand>
        <name>L-glutamate</name>
        <dbReference type="ChEBI" id="CHEBI:29985"/>
    </ligand>
</feature>
<feature type="binding site" evidence="10">
    <location>
        <position position="97"/>
    </location>
    <ligand>
        <name>L-glutamate</name>
        <dbReference type="ChEBI" id="CHEBI:29985"/>
    </ligand>
</feature>
<dbReference type="InterPro" id="IPR055262">
    <property type="entry name" value="GGT_CS"/>
</dbReference>
<dbReference type="Pfam" id="PF01019">
    <property type="entry name" value="G_glu_transpept"/>
    <property type="match status" value="1"/>
</dbReference>
<feature type="binding site" evidence="10">
    <location>
        <begin position="445"/>
        <end position="446"/>
    </location>
    <ligand>
        <name>L-glutamate</name>
        <dbReference type="ChEBI" id="CHEBI:29985"/>
    </ligand>
</feature>
<dbReference type="NCBIfam" id="TIGR00066">
    <property type="entry name" value="g_glut_trans"/>
    <property type="match status" value="1"/>
</dbReference>
<evidence type="ECO:0000256" key="4">
    <source>
        <dbReference type="ARBA" id="ARBA00022679"/>
    </source>
</evidence>
<dbReference type="GO" id="GO:0036374">
    <property type="term" value="F:glutathione hydrolase activity"/>
    <property type="evidence" value="ECO:0007669"/>
    <property type="project" value="UniProtKB-UniRule"/>
</dbReference>
<accession>A0A2S2DUX7</accession>
<dbReference type="KEGG" id="psez:HME7025_01257"/>
<dbReference type="InterPro" id="IPR043138">
    <property type="entry name" value="GGT_lsub"/>
</dbReference>
<dbReference type="InterPro" id="IPR029055">
    <property type="entry name" value="Ntn_hydrolases_N"/>
</dbReference>
<evidence type="ECO:0000256" key="2">
    <source>
        <dbReference type="ARBA" id="ARBA00001089"/>
    </source>
</evidence>
<evidence type="ECO:0000256" key="1">
    <source>
        <dbReference type="ARBA" id="ARBA00001049"/>
    </source>
</evidence>
<evidence type="ECO:0000256" key="9">
    <source>
        <dbReference type="PIRSR" id="PIRSR600101-1"/>
    </source>
</evidence>
<dbReference type="Gene3D" id="1.10.246.130">
    <property type="match status" value="1"/>
</dbReference>
<dbReference type="PANTHER" id="PTHR43199:SF1">
    <property type="entry name" value="GLUTATHIONE HYDROLASE PROENZYME"/>
    <property type="match status" value="1"/>
</dbReference>
<dbReference type="RefSeq" id="WP_109322821.1">
    <property type="nucleotide sequence ID" value="NZ_CP029346.1"/>
</dbReference>
<reference evidence="14" key="1">
    <citation type="submission" date="2018-05" db="EMBL/GenBank/DDBJ databases">
        <title>Pseudarcicella sp. HME7025 Genome sequencing and assembly.</title>
        <authorList>
            <person name="Kim H."/>
            <person name="Kang H."/>
            <person name="Joh K."/>
        </authorList>
    </citation>
    <scope>NUCLEOTIDE SEQUENCE [LARGE SCALE GENOMIC DNA]</scope>
    <source>
        <strain evidence="14">HME7025</strain>
    </source>
</reference>
<dbReference type="PANTHER" id="PTHR43199">
    <property type="entry name" value="GLUTATHIONE HYDROLASE"/>
    <property type="match status" value="1"/>
</dbReference>
<evidence type="ECO:0000256" key="11">
    <source>
        <dbReference type="RuleBase" id="RU368036"/>
    </source>
</evidence>
<comment type="pathway">
    <text evidence="11">Sulfur metabolism; glutathione metabolism.</text>
</comment>
<keyword evidence="11" id="KW-0317">Glutathione biosynthesis</keyword>
<evidence type="ECO:0000256" key="3">
    <source>
        <dbReference type="ARBA" id="ARBA00009381"/>
    </source>
</evidence>
<dbReference type="GO" id="GO:0006750">
    <property type="term" value="P:glutathione biosynthetic process"/>
    <property type="evidence" value="ECO:0007669"/>
    <property type="project" value="UniProtKB-KW"/>
</dbReference>
<evidence type="ECO:0000256" key="5">
    <source>
        <dbReference type="ARBA" id="ARBA00022801"/>
    </source>
</evidence>
<dbReference type="EC" id="3.4.19.13" evidence="11"/>
<dbReference type="PRINTS" id="PR01210">
    <property type="entry name" value="GGTRANSPTASE"/>
</dbReference>
<feature type="binding site" evidence="10">
    <location>
        <begin position="392"/>
        <end position="394"/>
    </location>
    <ligand>
        <name>L-glutamate</name>
        <dbReference type="ChEBI" id="CHEBI:29985"/>
    </ligand>
</feature>
<dbReference type="EMBL" id="CP029346">
    <property type="protein sequence ID" value="AWL09119.1"/>
    <property type="molecule type" value="Genomic_DNA"/>
</dbReference>
<dbReference type="GO" id="GO:0006751">
    <property type="term" value="P:glutathione catabolic process"/>
    <property type="evidence" value="ECO:0007669"/>
    <property type="project" value="UniProtKB-UniRule"/>
</dbReference>
<keyword evidence="5 11" id="KW-0378">Hydrolase</keyword>
<dbReference type="PROSITE" id="PS00462">
    <property type="entry name" value="G_GLU_TRANSPEPTIDASE"/>
    <property type="match status" value="1"/>
</dbReference>
<dbReference type="InterPro" id="IPR000101">
    <property type="entry name" value="GGT_peptidase"/>
</dbReference>
<evidence type="ECO:0000313" key="13">
    <source>
        <dbReference type="EMBL" id="AWL09119.1"/>
    </source>
</evidence>
<dbReference type="GO" id="GO:0103068">
    <property type="term" value="F:leukotriene C4 gamma-glutamyl transferase activity"/>
    <property type="evidence" value="ECO:0007669"/>
    <property type="project" value="UniProtKB-EC"/>
</dbReference>
<dbReference type="Gene3D" id="3.60.20.40">
    <property type="match status" value="1"/>
</dbReference>
<keyword evidence="4 11" id="KW-0808">Transferase</keyword>
<dbReference type="OrthoDB" id="9781342at2"/>
<feature type="active site" description="Nucleophile" evidence="9">
    <location>
        <position position="374"/>
    </location>
</feature>
<dbReference type="Proteomes" id="UP000245468">
    <property type="component" value="Chromosome"/>
</dbReference>
<comment type="PTM">
    <text evidence="11">Cleaved by autocatalysis into a large and a small subunit.</text>
</comment>
<dbReference type="SUPFAM" id="SSF56235">
    <property type="entry name" value="N-terminal nucleophile aminohydrolases (Ntn hydrolases)"/>
    <property type="match status" value="1"/>
</dbReference>
<evidence type="ECO:0000256" key="6">
    <source>
        <dbReference type="ARBA" id="ARBA00023145"/>
    </source>
</evidence>
<feature type="signal peptide" evidence="12">
    <location>
        <begin position="1"/>
        <end position="20"/>
    </location>
</feature>
<comment type="catalytic activity">
    <reaction evidence="2 11">
        <text>glutathione + H2O = L-cysteinylglycine + L-glutamate</text>
        <dbReference type="Rhea" id="RHEA:28807"/>
        <dbReference type="ChEBI" id="CHEBI:15377"/>
        <dbReference type="ChEBI" id="CHEBI:29985"/>
        <dbReference type="ChEBI" id="CHEBI:57925"/>
        <dbReference type="ChEBI" id="CHEBI:61694"/>
        <dbReference type="EC" id="3.4.19.13"/>
    </reaction>
</comment>
<keyword evidence="12" id="KW-0732">Signal</keyword>
<dbReference type="InterPro" id="IPR043137">
    <property type="entry name" value="GGT_ssub_C"/>
</dbReference>
<dbReference type="AlphaFoldDB" id="A0A2S2DUX7"/>